<dbReference type="Gene3D" id="1.10.8.60">
    <property type="match status" value="1"/>
</dbReference>
<dbReference type="CDD" id="cd06571">
    <property type="entry name" value="Bac_DnaA_C"/>
    <property type="match status" value="1"/>
</dbReference>
<dbReference type="InterPro" id="IPR001957">
    <property type="entry name" value="Chromosome_initiator_DnaA"/>
</dbReference>
<dbReference type="EMBL" id="AP025943">
    <property type="protein sequence ID" value="BDL42427.1"/>
    <property type="molecule type" value="Genomic_DNA"/>
</dbReference>
<gene>
    <name evidence="8" type="primary">dnaA</name>
    <name evidence="15" type="ORF">Abiwalacus_00010</name>
</gene>
<keyword evidence="6 8" id="KW-0446">Lipid-binding</keyword>
<evidence type="ECO:0000256" key="3">
    <source>
        <dbReference type="ARBA" id="ARBA00022705"/>
    </source>
</evidence>
<dbReference type="InterPro" id="IPR027417">
    <property type="entry name" value="P-loop_NTPase"/>
</dbReference>
<evidence type="ECO:0000256" key="5">
    <source>
        <dbReference type="ARBA" id="ARBA00022840"/>
    </source>
</evidence>
<dbReference type="Gene3D" id="3.30.300.180">
    <property type="match status" value="1"/>
</dbReference>
<comment type="subunit">
    <text evidence="8">Oligomerizes as a right-handed, spiral filament on DNA at oriC.</text>
</comment>
<proteinExistence type="inferred from homology"/>
<feature type="region of interest" description="Domain I, interacts with DnaA modulators" evidence="8">
    <location>
        <begin position="1"/>
        <end position="85"/>
    </location>
</feature>
<dbReference type="InterPro" id="IPR038454">
    <property type="entry name" value="DnaA_N_sf"/>
</dbReference>
<dbReference type="CDD" id="cd00009">
    <property type="entry name" value="AAA"/>
    <property type="match status" value="1"/>
</dbReference>
<dbReference type="NCBIfam" id="TIGR00362">
    <property type="entry name" value="DnaA"/>
    <property type="match status" value="1"/>
</dbReference>
<dbReference type="Proteomes" id="UP001062263">
    <property type="component" value="Chromosome"/>
</dbReference>
<feature type="domain" description="Chromosomal replication initiator DnaA C-terminal" evidence="14">
    <location>
        <begin position="355"/>
        <end position="424"/>
    </location>
</feature>
<evidence type="ECO:0000259" key="13">
    <source>
        <dbReference type="SMART" id="SM00382"/>
    </source>
</evidence>
<evidence type="ECO:0000256" key="2">
    <source>
        <dbReference type="ARBA" id="ARBA00022490"/>
    </source>
</evidence>
<evidence type="ECO:0000256" key="8">
    <source>
        <dbReference type="HAMAP-Rule" id="MF_00377"/>
    </source>
</evidence>
<comment type="function">
    <text evidence="8 10">Plays an essential role in the initiation and regulation of chromosomal replication. ATP-DnaA binds to the origin of replication (oriC) to initiate formation of the DNA replication initiation complex once per cell cycle. Binds the DnaA box (a 9 base pair repeat at the origin) and separates the double-stranded (ds)DNA. Forms a right-handed helical filament on oriC DNA; dsDNA binds to the exterior of the filament while single-stranded (ss)DNA is stabiized in the filament's interior. The ATP-DnaA-oriC complex binds and stabilizes one strand of the AT-rich DNA unwinding element (DUE), permitting loading of DNA polymerase. After initiation quickly degrades to an ADP-DnaA complex that is not apt for DNA replication. Binds acidic phospholipids.</text>
</comment>
<feature type="region of interest" description="Disordered" evidence="12">
    <location>
        <begin position="70"/>
        <end position="102"/>
    </location>
</feature>
<protein>
    <recommendedName>
        <fullName evidence="8 9">Chromosomal replication initiator protein DnaA</fullName>
    </recommendedName>
</protein>
<comment type="subcellular location">
    <subcellularLocation>
        <location evidence="8">Cytoplasm</location>
    </subcellularLocation>
</comment>
<dbReference type="SUPFAM" id="SSF52540">
    <property type="entry name" value="P-loop containing nucleoside triphosphate hydrolases"/>
    <property type="match status" value="1"/>
</dbReference>
<dbReference type="Pfam" id="PF00308">
    <property type="entry name" value="Bac_DnaA"/>
    <property type="match status" value="1"/>
</dbReference>
<keyword evidence="4 8" id="KW-0547">Nucleotide-binding</keyword>
<dbReference type="HAMAP" id="MF_00377">
    <property type="entry name" value="DnaA_bact"/>
    <property type="match status" value="1"/>
</dbReference>
<evidence type="ECO:0000256" key="1">
    <source>
        <dbReference type="ARBA" id="ARBA00006583"/>
    </source>
</evidence>
<feature type="binding site" evidence="8">
    <location>
        <position position="151"/>
    </location>
    <ligand>
        <name>ATP</name>
        <dbReference type="ChEBI" id="CHEBI:30616"/>
    </ligand>
</feature>
<dbReference type="PANTHER" id="PTHR30050">
    <property type="entry name" value="CHROMOSOMAL REPLICATION INITIATOR PROTEIN DNAA"/>
    <property type="match status" value="1"/>
</dbReference>
<feature type="region of interest" description="Domain IV, binds dsDNA" evidence="8">
    <location>
        <begin position="327"/>
        <end position="447"/>
    </location>
</feature>
<dbReference type="PRINTS" id="PR00051">
    <property type="entry name" value="DNAA"/>
</dbReference>
<evidence type="ECO:0000313" key="16">
    <source>
        <dbReference type="Proteomes" id="UP001062263"/>
    </source>
</evidence>
<keyword evidence="16" id="KW-1185">Reference proteome</keyword>
<organism evidence="15 16">
    <name type="scientific">Akkermansia biwaensis</name>
    <dbReference type="NCBI Taxonomy" id="2946555"/>
    <lineage>
        <taxon>Bacteria</taxon>
        <taxon>Pseudomonadati</taxon>
        <taxon>Verrucomicrobiota</taxon>
        <taxon>Verrucomicrobiia</taxon>
        <taxon>Verrucomicrobiales</taxon>
        <taxon>Akkermansiaceae</taxon>
        <taxon>Akkermansia</taxon>
    </lineage>
</organism>
<dbReference type="SMART" id="SM00760">
    <property type="entry name" value="Bac_DnaA_C"/>
    <property type="match status" value="1"/>
</dbReference>
<reference evidence="15" key="1">
    <citation type="submission" date="2022-06" db="EMBL/GenBank/DDBJ databases">
        <title>Akkermansia biwalacus sp. nov., an anaerobic mucin-degrading bacterium isolated from human intestine.</title>
        <authorList>
            <person name="Kobayashi Y."/>
            <person name="Inoue S."/>
            <person name="Kawahara T."/>
            <person name="Kohda N."/>
        </authorList>
    </citation>
    <scope>NUCLEOTIDE SEQUENCE</scope>
    <source>
        <strain evidence="15">WON2089</strain>
    </source>
</reference>
<sequence length="447" mass="49991">MSPEVYGLWFPKFSLLEDSGKTLTLVCDDPMAALWVENSYTPELKQAAMLALGGERNVKFVCADEVASEQETDAPAQKSSARKKTAQPDESQARTAKKARPQGARAALNDLYTFDSFVMYEDSRFAYQAAISAAQSERPLFNPLFLYGKSGVGKTHLLQAIGHEVLRQESSANVVYVTGEQFANEFIDASRTQNGQSFAKLRRKYRKADVLLVDDVQFISGKEKTVEEFLHTFDALFHAHKTIVLCADAAACDISNLDVRLAARLESGLTVELTLPGDEDRLEILRSKRDRAGMNVSDEILEFLASRIQKSVRRLEGALLRVATFTSLSGDMPDISKIEQLLRDILREETSRVLSVETIQKRVADFYELKVSDLTGKRRPNSIAFPRQIAMYLSRRLTECSLKDIGNAFGGRDHGTVIHANKLVASRMENDVRVRDIVLRLEEDLQG</sequence>
<dbReference type="Gene3D" id="1.10.1750.10">
    <property type="match status" value="1"/>
</dbReference>
<dbReference type="SMART" id="SM00382">
    <property type="entry name" value="AAA"/>
    <property type="match status" value="1"/>
</dbReference>
<dbReference type="Pfam" id="PF08299">
    <property type="entry name" value="Bac_DnaA_C"/>
    <property type="match status" value="1"/>
</dbReference>
<evidence type="ECO:0000313" key="15">
    <source>
        <dbReference type="EMBL" id="BDL42427.1"/>
    </source>
</evidence>
<dbReference type="InterPro" id="IPR013317">
    <property type="entry name" value="DnaA_dom"/>
</dbReference>
<dbReference type="PANTHER" id="PTHR30050:SF2">
    <property type="entry name" value="CHROMOSOMAL REPLICATION INITIATOR PROTEIN DNAA"/>
    <property type="match status" value="1"/>
</dbReference>
<dbReference type="SUPFAM" id="SSF48295">
    <property type="entry name" value="TrpR-like"/>
    <property type="match status" value="1"/>
</dbReference>
<keyword evidence="5 8" id="KW-0067">ATP-binding</keyword>
<dbReference type="InterPro" id="IPR010921">
    <property type="entry name" value="Trp_repressor/repl_initiator"/>
</dbReference>
<feature type="binding site" evidence="8">
    <location>
        <position position="153"/>
    </location>
    <ligand>
        <name>ATP</name>
        <dbReference type="ChEBI" id="CHEBI:30616"/>
    </ligand>
</feature>
<evidence type="ECO:0000256" key="7">
    <source>
        <dbReference type="ARBA" id="ARBA00023125"/>
    </source>
</evidence>
<keyword evidence="3 8" id="KW-0235">DNA replication</keyword>
<feature type="domain" description="AAA+ ATPase" evidence="13">
    <location>
        <begin position="140"/>
        <end position="267"/>
    </location>
</feature>
<evidence type="ECO:0000256" key="10">
    <source>
        <dbReference type="RuleBase" id="RU000577"/>
    </source>
</evidence>
<feature type="binding site" evidence="8">
    <location>
        <position position="154"/>
    </location>
    <ligand>
        <name>ATP</name>
        <dbReference type="ChEBI" id="CHEBI:30616"/>
    </ligand>
</feature>
<comment type="caution">
    <text evidence="8">Lacks conserved residue(s) required for the propagation of feature annotation.</text>
</comment>
<evidence type="ECO:0000256" key="4">
    <source>
        <dbReference type="ARBA" id="ARBA00022741"/>
    </source>
</evidence>
<evidence type="ECO:0000256" key="9">
    <source>
        <dbReference type="NCBIfam" id="TIGR00362"/>
    </source>
</evidence>
<evidence type="ECO:0000256" key="12">
    <source>
        <dbReference type="SAM" id="MobiDB-lite"/>
    </source>
</evidence>
<feature type="binding site" evidence="8">
    <location>
        <position position="155"/>
    </location>
    <ligand>
        <name>ATP</name>
        <dbReference type="ChEBI" id="CHEBI:30616"/>
    </ligand>
</feature>
<evidence type="ECO:0000256" key="11">
    <source>
        <dbReference type="RuleBase" id="RU004227"/>
    </source>
</evidence>
<comment type="similarity">
    <text evidence="1 8 11">Belongs to the DnaA family.</text>
</comment>
<evidence type="ECO:0000256" key="6">
    <source>
        <dbReference type="ARBA" id="ARBA00023121"/>
    </source>
</evidence>
<dbReference type="InterPro" id="IPR013159">
    <property type="entry name" value="DnaA_C"/>
</dbReference>
<name>A0ABN6QDY1_9BACT</name>
<accession>A0ABN6QDY1</accession>
<dbReference type="InterPro" id="IPR020591">
    <property type="entry name" value="Chromosome_initiator_DnaA-like"/>
</dbReference>
<dbReference type="InterPro" id="IPR003593">
    <property type="entry name" value="AAA+_ATPase"/>
</dbReference>
<evidence type="ECO:0000259" key="14">
    <source>
        <dbReference type="SMART" id="SM00760"/>
    </source>
</evidence>
<dbReference type="Gene3D" id="3.40.50.300">
    <property type="entry name" value="P-loop containing nucleotide triphosphate hydrolases"/>
    <property type="match status" value="1"/>
</dbReference>
<comment type="domain">
    <text evidence="8">Domain I is involved in oligomerization and binding regulators, domain II is flexibile and of varying length in different bacteria, domain III forms the AAA+ region, while domain IV binds dsDNA.</text>
</comment>
<keyword evidence="2 8" id="KW-0963">Cytoplasm</keyword>
<keyword evidence="7 8" id="KW-0238">DNA-binding</keyword>